<comment type="caution">
    <text evidence="14">The sequence shown here is derived from an EMBL/GenBank/DDBJ whole genome shotgun (WGS) entry which is preliminary data.</text>
</comment>
<evidence type="ECO:0000256" key="3">
    <source>
        <dbReference type="ARBA" id="ARBA00022723"/>
    </source>
</evidence>
<keyword evidence="15" id="KW-1185">Reference proteome</keyword>
<dbReference type="GO" id="GO:0008801">
    <property type="term" value="F:beta-phosphoglucomutase activity"/>
    <property type="evidence" value="ECO:0007669"/>
    <property type="project" value="UniProtKB-EC"/>
</dbReference>
<evidence type="ECO:0000256" key="12">
    <source>
        <dbReference type="PIRSR" id="PIRSR610972-3"/>
    </source>
</evidence>
<feature type="active site" description="Proton donor/acceptor" evidence="10">
    <location>
        <position position="13"/>
    </location>
</feature>
<dbReference type="GO" id="GO:0005975">
    <property type="term" value="P:carbohydrate metabolic process"/>
    <property type="evidence" value="ECO:0007669"/>
    <property type="project" value="InterPro"/>
</dbReference>
<protein>
    <recommendedName>
        <fullName evidence="9">Beta-phosphoglucomutase</fullName>
        <ecNumber evidence="8">5.4.2.6</ecNumber>
    </recommendedName>
</protein>
<evidence type="ECO:0000256" key="4">
    <source>
        <dbReference type="ARBA" id="ARBA00022842"/>
    </source>
</evidence>
<keyword evidence="6" id="KW-0119">Carbohydrate metabolism</keyword>
<dbReference type="PANTHER" id="PTHR46193:SF18">
    <property type="entry name" value="HEXITOL PHOSPHATASE B"/>
    <property type="match status" value="1"/>
</dbReference>
<evidence type="ECO:0000256" key="6">
    <source>
        <dbReference type="ARBA" id="ARBA00023277"/>
    </source>
</evidence>
<dbReference type="PANTHER" id="PTHR46193">
    <property type="entry name" value="6-PHOSPHOGLUCONATE PHOSPHATASE"/>
    <property type="match status" value="1"/>
</dbReference>
<keyword evidence="3 12" id="KW-0479">Metal-binding</keyword>
<dbReference type="SFLD" id="SFLDF00046">
    <property type="entry name" value="beta-phosphoglucomutase"/>
    <property type="match status" value="1"/>
</dbReference>
<evidence type="ECO:0000313" key="14">
    <source>
        <dbReference type="EMBL" id="MUK89427.1"/>
    </source>
</evidence>
<evidence type="ECO:0000256" key="5">
    <source>
        <dbReference type="ARBA" id="ARBA00023235"/>
    </source>
</evidence>
<evidence type="ECO:0000256" key="8">
    <source>
        <dbReference type="ARBA" id="ARBA00044968"/>
    </source>
</evidence>
<dbReference type="GO" id="GO:0000287">
    <property type="term" value="F:magnesium ion binding"/>
    <property type="evidence" value="ECO:0007669"/>
    <property type="project" value="InterPro"/>
</dbReference>
<comment type="cofactor">
    <cofactor evidence="12">
        <name>Mg(2+)</name>
        <dbReference type="ChEBI" id="CHEBI:18420"/>
    </cofactor>
    <text evidence="12">Binds 2 magnesium ions per subunit.</text>
</comment>
<feature type="binding site" evidence="11">
    <location>
        <position position="148"/>
    </location>
    <ligand>
        <name>substrate</name>
    </ligand>
</feature>
<feature type="binding site" evidence="11">
    <location>
        <position position="54"/>
    </location>
    <ligand>
        <name>substrate</name>
    </ligand>
</feature>
<dbReference type="Proteomes" id="UP000469125">
    <property type="component" value="Unassembled WGS sequence"/>
</dbReference>
<feature type="binding site" evidence="12">
    <location>
        <position position="172"/>
    </location>
    <ligand>
        <name>Mg(2+)</name>
        <dbReference type="ChEBI" id="CHEBI:18420"/>
    </ligand>
</feature>
<gene>
    <name evidence="14" type="primary">pgmB</name>
    <name evidence="14" type="ORF">GMD78_13750</name>
</gene>
<dbReference type="AlphaFoldDB" id="A0A6N8FN11"/>
<evidence type="ECO:0000256" key="13">
    <source>
        <dbReference type="PIRSR" id="PIRSR610972-4"/>
    </source>
</evidence>
<dbReference type="EMBL" id="WOCA01000011">
    <property type="protein sequence ID" value="MUK89427.1"/>
    <property type="molecule type" value="Genomic_DNA"/>
</dbReference>
<evidence type="ECO:0000256" key="10">
    <source>
        <dbReference type="PIRSR" id="PIRSR610972-1"/>
    </source>
</evidence>
<keyword evidence="5 14" id="KW-0413">Isomerase</keyword>
<evidence type="ECO:0000256" key="1">
    <source>
        <dbReference type="ARBA" id="ARBA00006171"/>
    </source>
</evidence>
<dbReference type="EC" id="5.4.2.6" evidence="8"/>
<comment type="catalytic activity">
    <reaction evidence="7">
        <text>beta-D-glucose 1-phosphate = beta-D-glucose 6-phosphate</text>
        <dbReference type="Rhea" id="RHEA:20113"/>
        <dbReference type="ChEBI" id="CHEBI:57684"/>
        <dbReference type="ChEBI" id="CHEBI:58247"/>
        <dbReference type="EC" id="5.4.2.6"/>
    </reaction>
</comment>
<dbReference type="InterPro" id="IPR010972">
    <property type="entry name" value="Beta-PGM"/>
</dbReference>
<name>A0A6N8FN11_9BACI</name>
<feature type="binding site" evidence="11">
    <location>
        <begin position="11"/>
        <end position="13"/>
    </location>
    <ligand>
        <name>substrate</name>
    </ligand>
</feature>
<dbReference type="CDD" id="cd02598">
    <property type="entry name" value="HAD_BPGM"/>
    <property type="match status" value="1"/>
</dbReference>
<dbReference type="InterPro" id="IPR010976">
    <property type="entry name" value="B-phosphoglucomutase_hydrolase"/>
</dbReference>
<evidence type="ECO:0000313" key="15">
    <source>
        <dbReference type="Proteomes" id="UP000469125"/>
    </source>
</evidence>
<proteinExistence type="inferred from homology"/>
<comment type="similarity">
    <text evidence="1">Belongs to the HAD-like hydrolase superfamily. CbbY/CbbZ/Gph/YieH family.</text>
</comment>
<accession>A0A6N8FN11</accession>
<keyword evidence="4 12" id="KW-0460">Magnesium</keyword>
<sequence>MKHLPKLFIFDLDGVITDTAEFHYLAWKKLGEKLGVSIDRNFNEQLKGISRMESLERILALDPSLSLSEEEKEILATDKNEYYKQLIETVNEEQTLPGVEVLLQTIKENNIKIALGSASKNASMVLEKLGLTNYFDYIVDAAKVKKGKPDPETFTTAADALSIAYPDCVGIEDAAAGVHAINDANMFSVGVGSMDHLAKANFVVHDTSKLDFEEIVQHFSNWKK</sequence>
<dbReference type="SFLD" id="SFLDG01135">
    <property type="entry name" value="C1.5.6:_HAD__Beta-PGM__Phospha"/>
    <property type="match status" value="1"/>
</dbReference>
<dbReference type="NCBIfam" id="TIGR01509">
    <property type="entry name" value="HAD-SF-IA-v3"/>
    <property type="match status" value="1"/>
</dbReference>
<feature type="site" description="Important for catalytic activity and assists the phosphoryl transfer reaction to Asp8 by balancing charge and orienting the reacting groups" evidence="13">
    <location>
        <position position="117"/>
    </location>
</feature>
<dbReference type="Pfam" id="PF00702">
    <property type="entry name" value="Hydrolase"/>
    <property type="match status" value="1"/>
</dbReference>
<evidence type="ECO:0000256" key="7">
    <source>
        <dbReference type="ARBA" id="ARBA00044926"/>
    </source>
</evidence>
<feature type="binding site" evidence="12">
    <location>
        <position position="173"/>
    </location>
    <ligand>
        <name>Mg(2+)</name>
        <dbReference type="ChEBI" id="CHEBI:18420"/>
    </ligand>
</feature>
<feature type="binding site" evidence="12">
    <location>
        <position position="11"/>
    </location>
    <ligand>
        <name>Mg(2+)</name>
        <dbReference type="ChEBI" id="CHEBI:18420"/>
    </ligand>
</feature>
<dbReference type="Gene3D" id="1.10.150.240">
    <property type="entry name" value="Putative phosphatase, domain 2"/>
    <property type="match status" value="1"/>
</dbReference>
<dbReference type="SUPFAM" id="SSF56784">
    <property type="entry name" value="HAD-like"/>
    <property type="match status" value="1"/>
</dbReference>
<evidence type="ECO:0000256" key="2">
    <source>
        <dbReference type="ARBA" id="ARBA00022553"/>
    </source>
</evidence>
<dbReference type="InterPro" id="IPR036412">
    <property type="entry name" value="HAD-like_sf"/>
</dbReference>
<dbReference type="InterPro" id="IPR006439">
    <property type="entry name" value="HAD-SF_hydro_IA"/>
</dbReference>
<dbReference type="SFLD" id="SFLDG01129">
    <property type="entry name" value="C1.5:_HAD__Beta-PGM__Phosphata"/>
    <property type="match status" value="1"/>
</dbReference>
<keyword evidence="2" id="KW-0597">Phosphoprotein</keyword>
<feature type="binding site" evidence="11">
    <location>
        <position position="79"/>
    </location>
    <ligand>
        <name>substrate</name>
    </ligand>
</feature>
<feature type="binding site" evidence="11">
    <location>
        <position position="27"/>
    </location>
    <ligand>
        <name>substrate</name>
    </ligand>
</feature>
<dbReference type="InterPro" id="IPR023214">
    <property type="entry name" value="HAD_sf"/>
</dbReference>
<dbReference type="RefSeq" id="WP_155669396.1">
    <property type="nucleotide sequence ID" value="NZ_WOCA01000011.1"/>
</dbReference>
<dbReference type="InterPro" id="IPR023198">
    <property type="entry name" value="PGP-like_dom2"/>
</dbReference>
<feature type="binding site" evidence="12">
    <location>
        <position position="13"/>
    </location>
    <ligand>
        <name>Mg(2+)</name>
        <dbReference type="ChEBI" id="CHEBI:18420"/>
    </ligand>
</feature>
<feature type="binding site" evidence="11">
    <location>
        <begin position="117"/>
        <end position="121"/>
    </location>
    <ligand>
        <name>substrate</name>
    </ligand>
</feature>
<dbReference type="NCBIfam" id="TIGR02009">
    <property type="entry name" value="PGMB-YQAB-SF"/>
    <property type="match status" value="1"/>
</dbReference>
<feature type="site" description="Important for catalytic activity and assists the phosphoryl transfer reaction to Asp8 by balancing charge and orienting the reacting groups" evidence="13">
    <location>
        <position position="148"/>
    </location>
</feature>
<dbReference type="SFLD" id="SFLDS00003">
    <property type="entry name" value="Haloacid_Dehalogenase"/>
    <property type="match status" value="1"/>
</dbReference>
<dbReference type="Gene3D" id="3.40.50.1000">
    <property type="entry name" value="HAD superfamily/HAD-like"/>
    <property type="match status" value="1"/>
</dbReference>
<evidence type="ECO:0000256" key="11">
    <source>
        <dbReference type="PIRSR" id="PIRSR610972-2"/>
    </source>
</evidence>
<reference evidence="14 15" key="1">
    <citation type="submission" date="2019-11" db="EMBL/GenBank/DDBJ databases">
        <authorList>
            <person name="Li X."/>
        </authorList>
    </citation>
    <scope>NUCLEOTIDE SEQUENCE [LARGE SCALE GENOMIC DNA]</scope>
    <source>
        <strain evidence="14 15">L9</strain>
    </source>
</reference>
<feature type="binding site" evidence="11">
    <location>
        <begin position="46"/>
        <end position="51"/>
    </location>
    <ligand>
        <name>substrate</name>
    </ligand>
</feature>
<dbReference type="NCBIfam" id="TIGR01990">
    <property type="entry name" value="bPGM"/>
    <property type="match status" value="1"/>
</dbReference>
<dbReference type="InterPro" id="IPR051600">
    <property type="entry name" value="Beta-PGM-like"/>
</dbReference>
<evidence type="ECO:0000256" key="9">
    <source>
        <dbReference type="ARBA" id="ARBA00044991"/>
    </source>
</evidence>
<feature type="active site" description="Nucleophile" evidence="10">
    <location>
        <position position="11"/>
    </location>
</feature>
<organism evidence="14 15">
    <name type="scientific">Ornithinibacillus caprae</name>
    <dbReference type="NCBI Taxonomy" id="2678566"/>
    <lineage>
        <taxon>Bacteria</taxon>
        <taxon>Bacillati</taxon>
        <taxon>Bacillota</taxon>
        <taxon>Bacilli</taxon>
        <taxon>Bacillales</taxon>
        <taxon>Bacillaceae</taxon>
        <taxon>Ornithinibacillus</taxon>
    </lineage>
</organism>